<dbReference type="InterPro" id="IPR057253">
    <property type="entry name" value="CoiA-like_N"/>
</dbReference>
<protein>
    <submittedName>
        <fullName evidence="2">Competence protein CoiA family protein</fullName>
    </submittedName>
</protein>
<evidence type="ECO:0000313" key="2">
    <source>
        <dbReference type="EMBL" id="MDP2522505.1"/>
    </source>
</evidence>
<proteinExistence type="predicted"/>
<organism evidence="2 3">
    <name type="scientific">Neptunomonas phycophila</name>
    <dbReference type="NCBI Taxonomy" id="1572645"/>
    <lineage>
        <taxon>Bacteria</taxon>
        <taxon>Pseudomonadati</taxon>
        <taxon>Pseudomonadota</taxon>
        <taxon>Gammaproteobacteria</taxon>
        <taxon>Oceanospirillales</taxon>
        <taxon>Oceanospirillaceae</taxon>
        <taxon>Neptunomonas</taxon>
    </lineage>
</organism>
<dbReference type="EMBL" id="JAUYVO010000004">
    <property type="protein sequence ID" value="MDP2522505.1"/>
    <property type="molecule type" value="Genomic_DNA"/>
</dbReference>
<name>A0ABT9EUA1_9GAMM</name>
<dbReference type="Pfam" id="PF25164">
    <property type="entry name" value="CoiA_N"/>
    <property type="match status" value="1"/>
</dbReference>
<dbReference type="RefSeq" id="WP_305450544.1">
    <property type="nucleotide sequence ID" value="NZ_JAUYVO010000004.1"/>
</dbReference>
<accession>A0ABT9EUA1</accession>
<evidence type="ECO:0000259" key="1">
    <source>
        <dbReference type="Pfam" id="PF25164"/>
    </source>
</evidence>
<dbReference type="Proteomes" id="UP001177341">
    <property type="component" value="Unassembled WGS sequence"/>
</dbReference>
<keyword evidence="3" id="KW-1185">Reference proteome</keyword>
<reference evidence="2" key="1">
    <citation type="submission" date="2023-07" db="EMBL/GenBank/DDBJ databases">
        <title>Genome content predicts the carbon catabolic preferences of heterotrophic bacteria.</title>
        <authorList>
            <person name="Gralka M."/>
        </authorList>
    </citation>
    <scope>NUCLEOTIDE SEQUENCE</scope>
    <source>
        <strain evidence="2">5G01</strain>
    </source>
</reference>
<evidence type="ECO:0000313" key="3">
    <source>
        <dbReference type="Proteomes" id="UP001177341"/>
    </source>
</evidence>
<gene>
    <name evidence="2" type="ORF">Q8W30_07945</name>
</gene>
<comment type="caution">
    <text evidence="2">The sequence shown here is derived from an EMBL/GenBank/DDBJ whole genome shotgun (WGS) entry which is preliminary data.</text>
</comment>
<sequence>MNVANHFDLTFALKNDEVVSIDEVDSGLACRCICPACGVPLIAKKGQYNQHHFAHYNADSCGKGMETIIHRLAKKVIVENMLLLLPGDEKLTRLSYAQPEYRRQGYVSDVSTAIEGTGELVEVEIFVTHSVDEDKLEKVRAEGVKMMEIDLSPLLNGFDTKKELESFVIALAKREWLCEGDKPVEEDSVEDSLGCYICSWVATGYKYVTGYSNKNKQGFSYAVLNVLEEIKGLSSRNYNVHAVGGYEVRNLRIDPSKDLLEKLGKLTFPTRLDIRSESKPTERGIEHCVVDVMKCSGLPDF</sequence>
<feature type="domain" description="Competence protein CoiA-like N-terminal" evidence="1">
    <location>
        <begin position="32"/>
        <end position="61"/>
    </location>
</feature>